<dbReference type="Gene3D" id="3.40.30.10">
    <property type="entry name" value="Glutaredoxin"/>
    <property type="match status" value="1"/>
</dbReference>
<dbReference type="InterPro" id="IPR012336">
    <property type="entry name" value="Thioredoxin-like_fold"/>
</dbReference>
<proteinExistence type="predicted"/>
<dbReference type="Pfam" id="PF13462">
    <property type="entry name" value="Thioredoxin_4"/>
    <property type="match status" value="1"/>
</dbReference>
<evidence type="ECO:0000259" key="1">
    <source>
        <dbReference type="Pfam" id="PF13462"/>
    </source>
</evidence>
<dbReference type="EMBL" id="QFNK01000071">
    <property type="protein sequence ID" value="PZO87142.1"/>
    <property type="molecule type" value="Genomic_DNA"/>
</dbReference>
<accession>A0A2W5A1L1</accession>
<dbReference type="Proteomes" id="UP000249557">
    <property type="component" value="Unassembled WGS sequence"/>
</dbReference>
<organism evidence="2 3">
    <name type="scientific">Micavibrio aeruginosavorus</name>
    <dbReference type="NCBI Taxonomy" id="349221"/>
    <lineage>
        <taxon>Bacteria</taxon>
        <taxon>Pseudomonadati</taxon>
        <taxon>Bdellovibrionota</taxon>
        <taxon>Bdellovibrionia</taxon>
        <taxon>Bdellovibrionales</taxon>
        <taxon>Pseudobdellovibrionaceae</taxon>
        <taxon>Micavibrio</taxon>
    </lineage>
</organism>
<dbReference type="SUPFAM" id="SSF52833">
    <property type="entry name" value="Thioredoxin-like"/>
    <property type="match status" value="1"/>
</dbReference>
<feature type="domain" description="Thioredoxin-like fold" evidence="1">
    <location>
        <begin position="51"/>
        <end position="195"/>
    </location>
</feature>
<protein>
    <recommendedName>
        <fullName evidence="1">Thioredoxin-like fold domain-containing protein</fullName>
    </recommendedName>
</protein>
<name>A0A2W5A1L1_9BACT</name>
<reference evidence="2 3" key="1">
    <citation type="submission" date="2017-08" db="EMBL/GenBank/DDBJ databases">
        <title>Infants hospitalized years apart are colonized by the same room-sourced microbial strains.</title>
        <authorList>
            <person name="Brooks B."/>
            <person name="Olm M.R."/>
            <person name="Firek B.A."/>
            <person name="Baker R."/>
            <person name="Thomas B.C."/>
            <person name="Morowitz M.J."/>
            <person name="Banfield J.F."/>
        </authorList>
    </citation>
    <scope>NUCLEOTIDE SEQUENCE [LARGE SCALE GENOMIC DNA]</scope>
    <source>
        <strain evidence="2">S2_018_000_R2_104</strain>
    </source>
</reference>
<dbReference type="InterPro" id="IPR036249">
    <property type="entry name" value="Thioredoxin-like_sf"/>
</dbReference>
<evidence type="ECO:0000313" key="2">
    <source>
        <dbReference type="EMBL" id="PZO87142.1"/>
    </source>
</evidence>
<comment type="caution">
    <text evidence="2">The sequence shown here is derived from an EMBL/GenBank/DDBJ whole genome shotgun (WGS) entry which is preliminary data.</text>
</comment>
<sequence length="204" mass="23084">MLFRIFICVMTVLCLYAVYSIVKIRNFYADIRNPAAEFTVKNPDSPRNHNPLTIVEFVNYDCGYCAATHLVLLDYTEDNPDVVYVARPVPYANGNAEQKAKVVLAAGLQGKFWDMDKVLTEYTGPVDEKFLSETAALYEMDLEKLKTDINGNDVFKFAQDNAHASQRLGLETTPAFMIGKMIYQPDAPLTLSDLIRMVHLEQNK</sequence>
<dbReference type="AlphaFoldDB" id="A0A2W5A1L1"/>
<gene>
    <name evidence="2" type="ORF">DI626_04670</name>
</gene>
<evidence type="ECO:0000313" key="3">
    <source>
        <dbReference type="Proteomes" id="UP000249557"/>
    </source>
</evidence>